<feature type="transmembrane region" description="Helical" evidence="1">
    <location>
        <begin position="45"/>
        <end position="69"/>
    </location>
</feature>
<organism evidence="2">
    <name type="scientific">Uncultured archaeon GZfos26G2</name>
    <dbReference type="NCBI Taxonomy" id="3386331"/>
    <lineage>
        <taxon>Archaea</taxon>
        <taxon>Methanobacteriati</taxon>
        <taxon>Methanobacteriota</taxon>
        <taxon>Stenosarchaea group</taxon>
        <taxon>Methanomicrobia</taxon>
        <taxon>Candidatus Methanophagales</taxon>
        <taxon>Candidatus Methanophagaceae</taxon>
        <taxon>Candidatus Methanophaga</taxon>
    </lineage>
</organism>
<gene>
    <name evidence="2" type="ORF">GZ26G2_6</name>
</gene>
<proteinExistence type="predicted"/>
<name>Q64BU0_UNCAG</name>
<reference evidence="2" key="1">
    <citation type="journal article" date="2004" name="Science">
        <title>Reverse methanogenesis: testing the hypothesis with environmental genomics.</title>
        <authorList>
            <person name="Hallam S.J."/>
            <person name="Putnam N."/>
            <person name="Preston C.M."/>
            <person name="Detter J.C."/>
            <person name="Rokhsar D."/>
            <person name="Richardson P.M."/>
            <person name="DeLong E.F."/>
        </authorList>
    </citation>
    <scope>NUCLEOTIDE SEQUENCE</scope>
</reference>
<protein>
    <submittedName>
        <fullName evidence="2">Uncharacterized protein</fullName>
    </submittedName>
</protein>
<evidence type="ECO:0000256" key="1">
    <source>
        <dbReference type="SAM" id="Phobius"/>
    </source>
</evidence>
<dbReference type="EMBL" id="AY714843">
    <property type="protein sequence ID" value="AAU83137.1"/>
    <property type="molecule type" value="Genomic_DNA"/>
</dbReference>
<keyword evidence="1" id="KW-1133">Transmembrane helix</keyword>
<keyword evidence="1" id="KW-0472">Membrane</keyword>
<dbReference type="AlphaFoldDB" id="Q64BU0"/>
<evidence type="ECO:0000313" key="2">
    <source>
        <dbReference type="EMBL" id="AAU83137.1"/>
    </source>
</evidence>
<feature type="transmembrane region" description="Helical" evidence="1">
    <location>
        <begin position="12"/>
        <end position="33"/>
    </location>
</feature>
<sequence length="89" mass="10208">MIREIDGKVKLMIWVGMLVFLAGMVIMGAYGLYPLFNQEVGEFTILFGIKLSIALMGIGAVIVLITMCFERYTEWKRMKEEISEEDLRP</sequence>
<accession>Q64BU0</accession>
<keyword evidence="1" id="KW-0812">Transmembrane</keyword>